<dbReference type="EMBL" id="JAPFFF010000007">
    <property type="protein sequence ID" value="KAK8886326.1"/>
    <property type="molecule type" value="Genomic_DNA"/>
</dbReference>
<comment type="subcellular location">
    <subcellularLocation>
        <location evidence="2">Cell membrane</location>
        <topology evidence="2">Multi-pass membrane protein</topology>
    </subcellularLocation>
</comment>
<keyword evidence="4" id="KW-0813">Transport</keyword>
<feature type="transmembrane region" description="Helical" evidence="12">
    <location>
        <begin position="379"/>
        <end position="398"/>
    </location>
</feature>
<evidence type="ECO:0000256" key="9">
    <source>
        <dbReference type="ARBA" id="ARBA00023136"/>
    </source>
</evidence>
<keyword evidence="5" id="KW-1003">Cell membrane</keyword>
<keyword evidence="9 12" id="KW-0472">Membrane</keyword>
<reference evidence="13 14" key="1">
    <citation type="submission" date="2024-04" db="EMBL/GenBank/DDBJ databases">
        <title>Tritrichomonas musculus Genome.</title>
        <authorList>
            <person name="Alves-Ferreira E."/>
            <person name="Grigg M."/>
            <person name="Lorenzi H."/>
            <person name="Galac M."/>
        </authorList>
    </citation>
    <scope>NUCLEOTIDE SEQUENCE [LARGE SCALE GENOMIC DNA]</scope>
    <source>
        <strain evidence="13 14">EAF2021</strain>
    </source>
</reference>
<dbReference type="PANTHER" id="PTHR23516">
    <property type="entry name" value="SAM (S-ADENOSYL METHIONINE) TRANSPORTER"/>
    <property type="match status" value="1"/>
</dbReference>
<comment type="caution">
    <text evidence="13">The sequence shown here is derived from an EMBL/GenBank/DDBJ whole genome shotgun (WGS) entry which is preliminary data.</text>
</comment>
<feature type="transmembrane region" description="Helical" evidence="12">
    <location>
        <begin position="346"/>
        <end position="367"/>
    </location>
</feature>
<evidence type="ECO:0000256" key="7">
    <source>
        <dbReference type="ARBA" id="ARBA00022989"/>
    </source>
</evidence>
<gene>
    <name evidence="13" type="ORF">M9Y10_041788</name>
</gene>
<dbReference type="Proteomes" id="UP001470230">
    <property type="component" value="Unassembled WGS sequence"/>
</dbReference>
<feature type="transmembrane region" description="Helical" evidence="12">
    <location>
        <begin position="6"/>
        <end position="25"/>
    </location>
</feature>
<evidence type="ECO:0000256" key="5">
    <source>
        <dbReference type="ARBA" id="ARBA00022475"/>
    </source>
</evidence>
<feature type="transmembrane region" description="Helical" evidence="12">
    <location>
        <begin position="200"/>
        <end position="219"/>
    </location>
</feature>
<evidence type="ECO:0000256" key="2">
    <source>
        <dbReference type="ARBA" id="ARBA00004651"/>
    </source>
</evidence>
<evidence type="ECO:0000256" key="6">
    <source>
        <dbReference type="ARBA" id="ARBA00022692"/>
    </source>
</evidence>
<dbReference type="PANTHER" id="PTHR23516:SF1">
    <property type="entry name" value="MOLYBDATE-ANION TRANSPORTER"/>
    <property type="match status" value="1"/>
</dbReference>
<dbReference type="Gene3D" id="1.20.1250.20">
    <property type="entry name" value="MFS general substrate transporter like domains"/>
    <property type="match status" value="1"/>
</dbReference>
<organism evidence="13 14">
    <name type="scientific">Tritrichomonas musculus</name>
    <dbReference type="NCBI Taxonomy" id="1915356"/>
    <lineage>
        <taxon>Eukaryota</taxon>
        <taxon>Metamonada</taxon>
        <taxon>Parabasalia</taxon>
        <taxon>Tritrichomonadida</taxon>
        <taxon>Tritrichomonadidae</taxon>
        <taxon>Tritrichomonas</taxon>
    </lineage>
</organism>
<feature type="transmembrane region" description="Helical" evidence="12">
    <location>
        <begin position="82"/>
        <end position="100"/>
    </location>
</feature>
<feature type="transmembrane region" description="Helical" evidence="12">
    <location>
        <begin position="130"/>
        <end position="148"/>
    </location>
</feature>
<keyword evidence="7 12" id="KW-1133">Transmembrane helix</keyword>
<name>A0ABR2K6C1_9EUKA</name>
<evidence type="ECO:0000256" key="1">
    <source>
        <dbReference type="ARBA" id="ARBA00003019"/>
    </source>
</evidence>
<proteinExistence type="predicted"/>
<evidence type="ECO:0000313" key="13">
    <source>
        <dbReference type="EMBL" id="KAK8886326.1"/>
    </source>
</evidence>
<evidence type="ECO:0000256" key="12">
    <source>
        <dbReference type="SAM" id="Phobius"/>
    </source>
</evidence>
<evidence type="ECO:0000256" key="10">
    <source>
        <dbReference type="ARBA" id="ARBA00030646"/>
    </source>
</evidence>
<evidence type="ECO:0000256" key="11">
    <source>
        <dbReference type="ARBA" id="ARBA00032555"/>
    </source>
</evidence>
<feature type="transmembrane region" description="Helical" evidence="12">
    <location>
        <begin position="410"/>
        <end position="431"/>
    </location>
</feature>
<dbReference type="Pfam" id="PF05631">
    <property type="entry name" value="MFS_5"/>
    <property type="match status" value="1"/>
</dbReference>
<dbReference type="SUPFAM" id="SSF103473">
    <property type="entry name" value="MFS general substrate transporter"/>
    <property type="match status" value="1"/>
</dbReference>
<protein>
    <recommendedName>
        <fullName evidence="3">Molybdate-anion transporter</fullName>
    </recommendedName>
    <alternativeName>
        <fullName evidence="10">Major facilitator superfamily domain-containing protein 5</fullName>
    </alternativeName>
    <alternativeName>
        <fullName evidence="11">Molybdate transporter 2 homolog</fullName>
    </alternativeName>
</protein>
<feature type="transmembrane region" description="Helical" evidence="12">
    <location>
        <begin position="45"/>
        <end position="62"/>
    </location>
</feature>
<evidence type="ECO:0000256" key="8">
    <source>
        <dbReference type="ARBA" id="ARBA00023065"/>
    </source>
</evidence>
<comment type="function">
    <text evidence="1">Mediates high-affinity intracellular uptake of the rare oligo-element molybdenum.</text>
</comment>
<evidence type="ECO:0000313" key="14">
    <source>
        <dbReference type="Proteomes" id="UP001470230"/>
    </source>
</evidence>
<evidence type="ECO:0000256" key="4">
    <source>
        <dbReference type="ARBA" id="ARBA00022448"/>
    </source>
</evidence>
<dbReference type="InterPro" id="IPR036259">
    <property type="entry name" value="MFS_trans_sf"/>
</dbReference>
<dbReference type="InterPro" id="IPR008509">
    <property type="entry name" value="MOT2/MFSD5"/>
</dbReference>
<keyword evidence="8" id="KW-0406">Ion transport</keyword>
<evidence type="ECO:0000256" key="3">
    <source>
        <dbReference type="ARBA" id="ARBA00021242"/>
    </source>
</evidence>
<sequence>MILSVQFVTNTFYVIAFLDIVIKFFKWIKIKNNSSKAFLRLQTKYFISNFAIQIPLIIQSPFIYRRYVDDGLSDMNIAKVKIVYNVSAAVFSIFIGKILSYFNHRKIISVSTIFSLVASILRGIGTQRNFIIASILVGFASSNIRVSFDDWLISEESKITDCPNSHFIFTENMSLLNIVVSVIFLSISDQLQRRSSTETVFYFTAFLQFIGSILVYFTLTEDNQKKTESINDNSNDTTDQKISFKEAFKSVLNSNDKKLIPMIFLDQLYGVLLSLFWPSVPSYFSDKTVPMAKIIGMGQLSILLGTMLISIVCKYVNSSIILPILFFLSASCDISMSVVFDDKFWLYWMIFLLCICDGGNSSILLGLKMSILLGNIRGHILGINKLCQSVYSSLLIAYSETFPKYQQPLFSAGVLFVCSLLSALIQLVDFFKNKEIKDR</sequence>
<keyword evidence="14" id="KW-1185">Reference proteome</keyword>
<accession>A0ABR2K6C1</accession>
<keyword evidence="6 12" id="KW-0812">Transmembrane</keyword>
<feature type="transmembrane region" description="Helical" evidence="12">
    <location>
        <begin position="320"/>
        <end position="340"/>
    </location>
</feature>
<feature type="transmembrane region" description="Helical" evidence="12">
    <location>
        <begin position="169"/>
        <end position="188"/>
    </location>
</feature>
<feature type="transmembrane region" description="Helical" evidence="12">
    <location>
        <begin position="292"/>
        <end position="313"/>
    </location>
</feature>